<dbReference type="CDD" id="cd06579">
    <property type="entry name" value="TM_PBP1_transp_AraH_like"/>
    <property type="match status" value="1"/>
</dbReference>
<dbReference type="PANTHER" id="PTHR32196:SF21">
    <property type="entry name" value="ABC TRANSPORTER PERMEASE PROTEIN YPHD-RELATED"/>
    <property type="match status" value="1"/>
</dbReference>
<keyword evidence="4" id="KW-1003">Cell membrane</keyword>
<keyword evidence="7 9" id="KW-1133">Transmembrane helix</keyword>
<proteinExistence type="inferred from homology"/>
<keyword evidence="8 9" id="KW-0472">Membrane</keyword>
<evidence type="ECO:0000256" key="5">
    <source>
        <dbReference type="ARBA" id="ARBA00022519"/>
    </source>
</evidence>
<dbReference type="GO" id="GO:0022857">
    <property type="term" value="F:transmembrane transporter activity"/>
    <property type="evidence" value="ECO:0007669"/>
    <property type="project" value="InterPro"/>
</dbReference>
<name>A0A6S5CD26_AERVE</name>
<dbReference type="AlphaFoldDB" id="A0A6S5CD26"/>
<comment type="subcellular location">
    <subcellularLocation>
        <location evidence="1">Cell inner membrane</location>
        <topology evidence="1">Multi-pass membrane protein</topology>
    </subcellularLocation>
</comment>
<feature type="transmembrane region" description="Helical" evidence="9">
    <location>
        <begin position="68"/>
        <end position="85"/>
    </location>
</feature>
<dbReference type="Gene3D" id="1.10.3470.10">
    <property type="entry name" value="ABC transporter involved in vitamin B12 uptake, BtuC"/>
    <property type="match status" value="1"/>
</dbReference>
<evidence type="ECO:0000256" key="7">
    <source>
        <dbReference type="ARBA" id="ARBA00022989"/>
    </source>
</evidence>
<evidence type="ECO:0000256" key="2">
    <source>
        <dbReference type="ARBA" id="ARBA00007942"/>
    </source>
</evidence>
<evidence type="ECO:0000256" key="3">
    <source>
        <dbReference type="ARBA" id="ARBA00022448"/>
    </source>
</evidence>
<feature type="transmembrane region" description="Helical" evidence="9">
    <location>
        <begin position="165"/>
        <end position="183"/>
    </location>
</feature>
<dbReference type="InterPro" id="IPR037294">
    <property type="entry name" value="ABC_BtuC-like"/>
</dbReference>
<feature type="transmembrane region" description="Helical" evidence="9">
    <location>
        <begin position="91"/>
        <end position="113"/>
    </location>
</feature>
<organism evidence="10 11">
    <name type="scientific">Aeromonas veronii</name>
    <dbReference type="NCBI Taxonomy" id="654"/>
    <lineage>
        <taxon>Bacteria</taxon>
        <taxon>Pseudomonadati</taxon>
        <taxon>Pseudomonadota</taxon>
        <taxon>Gammaproteobacteria</taxon>
        <taxon>Aeromonadales</taxon>
        <taxon>Aeromonadaceae</taxon>
        <taxon>Aeromonas</taxon>
    </lineage>
</organism>
<feature type="transmembrane region" description="Helical" evidence="9">
    <location>
        <begin position="120"/>
        <end position="145"/>
    </location>
</feature>
<gene>
    <name evidence="10" type="ORF">WP3W19E03_36630</name>
</gene>
<dbReference type="GO" id="GO:0005886">
    <property type="term" value="C:plasma membrane"/>
    <property type="evidence" value="ECO:0007669"/>
    <property type="project" value="UniProtKB-SubCell"/>
</dbReference>
<evidence type="ECO:0000256" key="8">
    <source>
        <dbReference type="ARBA" id="ARBA00023136"/>
    </source>
</evidence>
<evidence type="ECO:0000313" key="11">
    <source>
        <dbReference type="Proteomes" id="UP000515442"/>
    </source>
</evidence>
<evidence type="ECO:0000256" key="4">
    <source>
        <dbReference type="ARBA" id="ARBA00022475"/>
    </source>
</evidence>
<evidence type="ECO:0000256" key="9">
    <source>
        <dbReference type="SAM" id="Phobius"/>
    </source>
</evidence>
<protein>
    <submittedName>
        <fullName evidence="10">Ribose ABC transporter permease</fullName>
    </submittedName>
</protein>
<accession>A0A6S5CD26</accession>
<feature type="transmembrane region" description="Helical" evidence="9">
    <location>
        <begin position="269"/>
        <end position="290"/>
    </location>
</feature>
<dbReference type="InterPro" id="IPR001851">
    <property type="entry name" value="ABC_transp_permease"/>
</dbReference>
<dbReference type="Pfam" id="PF02653">
    <property type="entry name" value="BPD_transp_2"/>
    <property type="match status" value="1"/>
</dbReference>
<feature type="transmembrane region" description="Helical" evidence="9">
    <location>
        <begin position="42"/>
        <end position="61"/>
    </location>
</feature>
<reference evidence="10 11" key="1">
    <citation type="submission" date="2019-12" db="EMBL/GenBank/DDBJ databases">
        <title>complete genome sequences of Aeromonas veronii str. WP3-W19-ESBL-03 isolated from wastewater treatment plant effluent.</title>
        <authorList>
            <person name="Sekizuka T."/>
            <person name="Itokawa K."/>
            <person name="Yatsu K."/>
            <person name="Inamine Y."/>
            <person name="Kuroda M."/>
        </authorList>
    </citation>
    <scope>NUCLEOTIDE SEQUENCE [LARGE SCALE GENOMIC DNA]</scope>
    <source>
        <strain evidence="10 11">WP3-W19-ESBL-03</strain>
    </source>
</reference>
<dbReference type="Proteomes" id="UP000515442">
    <property type="component" value="Chromosome"/>
</dbReference>
<dbReference type="RefSeq" id="WP_182938208.1">
    <property type="nucleotide sequence ID" value="NZ_AP022038.1"/>
</dbReference>
<feature type="transmembrane region" description="Helical" evidence="9">
    <location>
        <begin position="245"/>
        <end position="262"/>
    </location>
</feature>
<keyword evidence="3" id="KW-0813">Transport</keyword>
<dbReference type="EMBL" id="AP022038">
    <property type="protein sequence ID" value="BBR41138.1"/>
    <property type="molecule type" value="Genomic_DNA"/>
</dbReference>
<comment type="similarity">
    <text evidence="2">Belongs to the binding-protein-dependent transport system permease family. AraH/RbsC subfamily.</text>
</comment>
<evidence type="ECO:0000256" key="6">
    <source>
        <dbReference type="ARBA" id="ARBA00022692"/>
    </source>
</evidence>
<keyword evidence="6 9" id="KW-0812">Transmembrane</keyword>
<sequence>MRHFLLAHRAPLLTGLILLLLWGLFASISPVTFFHGRIYTSLLSTIPLTILLALGMTLLIIAREIDMSFPAVIALGGFIFAWLFQHTGSPLLALLGAMAGGLLCGLLNALLIVQFQIPSIIATIGTQFFIGGLTTVLADGLALSLPEIRDTLLHTLLTGRVWEWLPAQALWSLLAALLLWLLLAHHELGDNINFIGDNPEAARLMGVPVNRMRLGLFMLMGLLAALVGVLISVEMSSWWPNQGQGYMLLVFASVFIGGTSVLGGRGTLLGSLFGACIIGMLEAGIISAGLDGFWTRLVYGVMILAALMIHGSMLQLQQGRWRSRFLK</sequence>
<feature type="transmembrane region" description="Helical" evidence="9">
    <location>
        <begin position="214"/>
        <end position="233"/>
    </location>
</feature>
<keyword evidence="5" id="KW-0997">Cell inner membrane</keyword>
<feature type="transmembrane region" description="Helical" evidence="9">
    <location>
        <begin position="296"/>
        <end position="316"/>
    </location>
</feature>
<evidence type="ECO:0000313" key="10">
    <source>
        <dbReference type="EMBL" id="BBR41138.1"/>
    </source>
</evidence>
<evidence type="ECO:0000256" key="1">
    <source>
        <dbReference type="ARBA" id="ARBA00004429"/>
    </source>
</evidence>
<dbReference type="PANTHER" id="PTHR32196">
    <property type="entry name" value="ABC TRANSPORTER PERMEASE PROTEIN YPHD-RELATED-RELATED"/>
    <property type="match status" value="1"/>
</dbReference>